<dbReference type="CDD" id="cd16913">
    <property type="entry name" value="YkuD_like"/>
    <property type="match status" value="1"/>
</dbReference>
<evidence type="ECO:0000256" key="3">
    <source>
        <dbReference type="ARBA" id="ARBA00022960"/>
    </source>
</evidence>
<keyword evidence="3 6" id="KW-0133">Cell shape</keyword>
<evidence type="ECO:0000313" key="10">
    <source>
        <dbReference type="EMBL" id="GAA1847992.1"/>
    </source>
</evidence>
<feature type="region of interest" description="Disordered" evidence="7">
    <location>
        <begin position="80"/>
        <end position="99"/>
    </location>
</feature>
<keyword evidence="11" id="KW-1185">Reference proteome</keyword>
<sequence>MSNSVARKAALGTLGAVALAATLFTPGSQAQERPEGEGTTTPSSATGASPGAAELRLAEEKAALLQAALEERAAERAAEERRAAERRAAKERAAERRAAEEAAREAARLAEITLGEQGEHVARMQERLRRLGYQISSVDGAYGGETWQAVLALQKVAGLGRDAVAGPATLKALENGVVPVSRYGGTGIEVDLTRQVLLVVENGRVIRTINASSGNGERYEARGNWYVASTPAGSFGVYKQIDGYRESSLDLGSMYRPKYFTGGIAVHGSPSIPGYPASHGCVRVSNAAMDWIWAWGAGPGTPVHVYH</sequence>
<dbReference type="SUPFAM" id="SSF47090">
    <property type="entry name" value="PGBD-like"/>
    <property type="match status" value="1"/>
</dbReference>
<dbReference type="Pfam" id="PF03734">
    <property type="entry name" value="YkuD"/>
    <property type="match status" value="1"/>
</dbReference>
<name>A0ABP4ZDN8_9MICO</name>
<evidence type="ECO:0000256" key="5">
    <source>
        <dbReference type="ARBA" id="ARBA00023316"/>
    </source>
</evidence>
<evidence type="ECO:0000313" key="11">
    <source>
        <dbReference type="Proteomes" id="UP001501094"/>
    </source>
</evidence>
<protein>
    <recommendedName>
        <fullName evidence="9">L,D-TPase catalytic domain-containing protein</fullName>
    </recommendedName>
</protein>
<dbReference type="PANTHER" id="PTHR30582:SF2">
    <property type="entry name" value="L,D-TRANSPEPTIDASE YCIB-RELATED"/>
    <property type="match status" value="1"/>
</dbReference>
<comment type="pathway">
    <text evidence="1 6">Cell wall biogenesis; peptidoglycan biosynthesis.</text>
</comment>
<comment type="caution">
    <text evidence="10">The sequence shown here is derived from an EMBL/GenBank/DDBJ whole genome shotgun (WGS) entry which is preliminary data.</text>
</comment>
<feature type="active site" description="Nucleophile" evidence="6">
    <location>
        <position position="281"/>
    </location>
</feature>
<dbReference type="PROSITE" id="PS51318">
    <property type="entry name" value="TAT"/>
    <property type="match status" value="1"/>
</dbReference>
<feature type="domain" description="L,D-TPase catalytic" evidence="9">
    <location>
        <begin position="186"/>
        <end position="306"/>
    </location>
</feature>
<evidence type="ECO:0000256" key="2">
    <source>
        <dbReference type="ARBA" id="ARBA00022679"/>
    </source>
</evidence>
<dbReference type="Gene3D" id="2.40.440.10">
    <property type="entry name" value="L,D-transpeptidase catalytic domain-like"/>
    <property type="match status" value="1"/>
</dbReference>
<evidence type="ECO:0000259" key="9">
    <source>
        <dbReference type="PROSITE" id="PS52029"/>
    </source>
</evidence>
<feature type="region of interest" description="Disordered" evidence="7">
    <location>
        <begin position="25"/>
        <end position="53"/>
    </location>
</feature>
<reference evidence="11" key="1">
    <citation type="journal article" date="2019" name="Int. J. Syst. Evol. Microbiol.">
        <title>The Global Catalogue of Microorganisms (GCM) 10K type strain sequencing project: providing services to taxonomists for standard genome sequencing and annotation.</title>
        <authorList>
            <consortium name="The Broad Institute Genomics Platform"/>
            <consortium name="The Broad Institute Genome Sequencing Center for Infectious Disease"/>
            <person name="Wu L."/>
            <person name="Ma J."/>
        </authorList>
    </citation>
    <scope>NUCLEOTIDE SEQUENCE [LARGE SCALE GENOMIC DNA]</scope>
    <source>
        <strain evidence="11">JCM 14326</strain>
    </source>
</reference>
<feature type="compositionally biased region" description="Low complexity" evidence="7">
    <location>
        <begin position="37"/>
        <end position="53"/>
    </location>
</feature>
<evidence type="ECO:0000256" key="1">
    <source>
        <dbReference type="ARBA" id="ARBA00004752"/>
    </source>
</evidence>
<dbReference type="InterPro" id="IPR038063">
    <property type="entry name" value="Transpep_catalytic_dom"/>
</dbReference>
<feature type="active site" description="Proton donor/acceptor" evidence="6">
    <location>
        <position position="267"/>
    </location>
</feature>
<dbReference type="InterPro" id="IPR006311">
    <property type="entry name" value="TAT_signal"/>
</dbReference>
<dbReference type="InterPro" id="IPR036365">
    <property type="entry name" value="PGBD-like_sf"/>
</dbReference>
<evidence type="ECO:0000256" key="6">
    <source>
        <dbReference type="PROSITE-ProRule" id="PRU01373"/>
    </source>
</evidence>
<evidence type="ECO:0000256" key="7">
    <source>
        <dbReference type="SAM" id="MobiDB-lite"/>
    </source>
</evidence>
<proteinExistence type="predicted"/>
<organism evidence="10 11">
    <name type="scientific">Myceligenerans crystallogenes</name>
    <dbReference type="NCBI Taxonomy" id="316335"/>
    <lineage>
        <taxon>Bacteria</taxon>
        <taxon>Bacillati</taxon>
        <taxon>Actinomycetota</taxon>
        <taxon>Actinomycetes</taxon>
        <taxon>Micrococcales</taxon>
        <taxon>Promicromonosporaceae</taxon>
        <taxon>Myceligenerans</taxon>
    </lineage>
</organism>
<evidence type="ECO:0000256" key="8">
    <source>
        <dbReference type="SAM" id="SignalP"/>
    </source>
</evidence>
<keyword evidence="4 6" id="KW-0573">Peptidoglycan synthesis</keyword>
<dbReference type="Pfam" id="PF01471">
    <property type="entry name" value="PG_binding_1"/>
    <property type="match status" value="1"/>
</dbReference>
<feature type="chain" id="PRO_5046616524" description="L,D-TPase catalytic domain-containing protein" evidence="8">
    <location>
        <begin position="31"/>
        <end position="307"/>
    </location>
</feature>
<keyword evidence="5 6" id="KW-0961">Cell wall biogenesis/degradation</keyword>
<dbReference type="InterPro" id="IPR005490">
    <property type="entry name" value="LD_TPept_cat_dom"/>
</dbReference>
<dbReference type="SUPFAM" id="SSF141523">
    <property type="entry name" value="L,D-transpeptidase catalytic domain-like"/>
    <property type="match status" value="1"/>
</dbReference>
<dbReference type="EMBL" id="BAAANL010000001">
    <property type="protein sequence ID" value="GAA1847992.1"/>
    <property type="molecule type" value="Genomic_DNA"/>
</dbReference>
<dbReference type="Gene3D" id="1.10.101.10">
    <property type="entry name" value="PGBD-like superfamily/PGBD"/>
    <property type="match status" value="1"/>
</dbReference>
<accession>A0ABP4ZDN8</accession>
<evidence type="ECO:0000256" key="4">
    <source>
        <dbReference type="ARBA" id="ARBA00022984"/>
    </source>
</evidence>
<gene>
    <name evidence="10" type="ORF">GCM10009751_00090</name>
</gene>
<dbReference type="PANTHER" id="PTHR30582">
    <property type="entry name" value="L,D-TRANSPEPTIDASE"/>
    <property type="match status" value="1"/>
</dbReference>
<keyword evidence="2" id="KW-0808">Transferase</keyword>
<dbReference type="InterPro" id="IPR002477">
    <property type="entry name" value="Peptidoglycan-bd-like"/>
</dbReference>
<dbReference type="Proteomes" id="UP001501094">
    <property type="component" value="Unassembled WGS sequence"/>
</dbReference>
<dbReference type="InterPro" id="IPR050979">
    <property type="entry name" value="LD-transpeptidase"/>
</dbReference>
<dbReference type="InterPro" id="IPR036366">
    <property type="entry name" value="PGBDSf"/>
</dbReference>
<keyword evidence="8" id="KW-0732">Signal</keyword>
<feature type="signal peptide" evidence="8">
    <location>
        <begin position="1"/>
        <end position="30"/>
    </location>
</feature>
<dbReference type="PROSITE" id="PS52029">
    <property type="entry name" value="LD_TPASE"/>
    <property type="match status" value="1"/>
</dbReference>
<dbReference type="RefSeq" id="WP_344098620.1">
    <property type="nucleotide sequence ID" value="NZ_BAAANL010000001.1"/>
</dbReference>